<keyword evidence="1" id="KW-1133">Transmembrane helix</keyword>
<keyword evidence="1" id="KW-0812">Transmembrane</keyword>
<feature type="transmembrane region" description="Helical" evidence="1">
    <location>
        <begin position="32"/>
        <end position="52"/>
    </location>
</feature>
<feature type="transmembrane region" description="Helical" evidence="1">
    <location>
        <begin position="146"/>
        <end position="171"/>
    </location>
</feature>
<keyword evidence="1" id="KW-0472">Membrane</keyword>
<dbReference type="Proteomes" id="UP001415857">
    <property type="component" value="Unassembled WGS sequence"/>
</dbReference>
<proteinExistence type="predicted"/>
<name>A0AAP0RGA1_LIQFO</name>
<feature type="transmembrane region" description="Helical" evidence="1">
    <location>
        <begin position="273"/>
        <end position="295"/>
    </location>
</feature>
<dbReference type="EMBL" id="JBBPBK010000010">
    <property type="protein sequence ID" value="KAK9277384.1"/>
    <property type="molecule type" value="Genomic_DNA"/>
</dbReference>
<feature type="transmembrane region" description="Helical" evidence="1">
    <location>
        <begin position="183"/>
        <end position="205"/>
    </location>
</feature>
<accession>A0AAP0RGA1</accession>
<evidence type="ECO:0000256" key="1">
    <source>
        <dbReference type="SAM" id="Phobius"/>
    </source>
</evidence>
<feature type="transmembrane region" description="Helical" evidence="1">
    <location>
        <begin position="101"/>
        <end position="126"/>
    </location>
</feature>
<evidence type="ECO:0000313" key="3">
    <source>
        <dbReference type="Proteomes" id="UP001415857"/>
    </source>
</evidence>
<organism evidence="2 3">
    <name type="scientific">Liquidambar formosana</name>
    <name type="common">Formosan gum</name>
    <dbReference type="NCBI Taxonomy" id="63359"/>
    <lineage>
        <taxon>Eukaryota</taxon>
        <taxon>Viridiplantae</taxon>
        <taxon>Streptophyta</taxon>
        <taxon>Embryophyta</taxon>
        <taxon>Tracheophyta</taxon>
        <taxon>Spermatophyta</taxon>
        <taxon>Magnoliopsida</taxon>
        <taxon>eudicotyledons</taxon>
        <taxon>Gunneridae</taxon>
        <taxon>Pentapetalae</taxon>
        <taxon>Saxifragales</taxon>
        <taxon>Altingiaceae</taxon>
        <taxon>Liquidambar</taxon>
    </lineage>
</organism>
<reference evidence="2 3" key="1">
    <citation type="journal article" date="2024" name="Plant J.">
        <title>Genome sequences and population genomics reveal climatic adaptation and genomic divergence between two closely related sweetgum species.</title>
        <authorList>
            <person name="Xu W.Q."/>
            <person name="Ren C.Q."/>
            <person name="Zhang X.Y."/>
            <person name="Comes H.P."/>
            <person name="Liu X.H."/>
            <person name="Li Y.G."/>
            <person name="Kettle C.J."/>
            <person name="Jalonen R."/>
            <person name="Gaisberger H."/>
            <person name="Ma Y.Z."/>
            <person name="Qiu Y.X."/>
        </authorList>
    </citation>
    <scope>NUCLEOTIDE SEQUENCE [LARGE SCALE GENOMIC DNA]</scope>
    <source>
        <strain evidence="2">Hangzhou</strain>
    </source>
</reference>
<gene>
    <name evidence="2" type="ORF">L1049_006927</name>
</gene>
<sequence length="333" mass="38560">MEMETNSIMLIKQKLEFFDILKAALVIPCKNANFIVFTFFSSLPFFCFMVLYETFLQTTLLETSKVLTVLPGLYNYIWVISTFITRRLTWDFSLQLIRLGLLYLVPLHLVELFNVIVTVDLASRIYTGENPITLREMIHKSVDKAWLKGSFITSVYVLFLSTCTLLGLIWIVTNYTIFSRSIFIYDLFFVAVYGAAFAILLTKYLEWSAVWNMSIVVSILEKRYGVEALAVSQYLVRGNEQRGLFFMLVFFAWGIVLRLPCLYGECNEIGSKIVPQITLFCLGNVIKWVVCVVYFHDCKKRILEKVDEEGEEIRAVDEVEGREKLRKKADDEV</sequence>
<dbReference type="PANTHER" id="PTHR36714:SF7">
    <property type="entry name" value="TRANSMEMBRANE PROTEIN"/>
    <property type="match status" value="1"/>
</dbReference>
<evidence type="ECO:0000313" key="2">
    <source>
        <dbReference type="EMBL" id="KAK9277384.1"/>
    </source>
</evidence>
<dbReference type="PANTHER" id="PTHR36714">
    <property type="entry name" value="T23E23.1"/>
    <property type="match status" value="1"/>
</dbReference>
<feature type="transmembrane region" description="Helical" evidence="1">
    <location>
        <begin position="72"/>
        <end position="89"/>
    </location>
</feature>
<dbReference type="AlphaFoldDB" id="A0AAP0RGA1"/>
<protein>
    <submittedName>
        <fullName evidence="2">Uncharacterized protein</fullName>
    </submittedName>
</protein>
<feature type="transmembrane region" description="Helical" evidence="1">
    <location>
        <begin position="243"/>
        <end position="261"/>
    </location>
</feature>
<keyword evidence="3" id="KW-1185">Reference proteome</keyword>
<comment type="caution">
    <text evidence="2">The sequence shown here is derived from an EMBL/GenBank/DDBJ whole genome shotgun (WGS) entry which is preliminary data.</text>
</comment>